<protein>
    <submittedName>
        <fullName evidence="1">ABC transporter permease</fullName>
    </submittedName>
</protein>
<evidence type="ECO:0000313" key="1">
    <source>
        <dbReference type="EMBL" id="WAJ29355.1"/>
    </source>
</evidence>
<organism evidence="1 2">
    <name type="scientific">Antarcticirhabdus aurantiaca</name>
    <dbReference type="NCBI Taxonomy" id="2606717"/>
    <lineage>
        <taxon>Bacteria</taxon>
        <taxon>Pseudomonadati</taxon>
        <taxon>Pseudomonadota</taxon>
        <taxon>Alphaproteobacteria</taxon>
        <taxon>Hyphomicrobiales</taxon>
        <taxon>Aurantimonadaceae</taxon>
        <taxon>Antarcticirhabdus</taxon>
    </lineage>
</organism>
<dbReference type="Proteomes" id="UP001163223">
    <property type="component" value="Chromosome"/>
</dbReference>
<sequence length="265" mass="28459">MAAGRTLDGPKAALSAAYWVFVLYLLGPLLLMTAMSFKAAEFIAFPIGETTLDWYAKVVQDGQFLSAVGYSILIAAATTLFATVIGTWIALVVSAESLWLRSLVFALACLPAVVPGMIQAISVRIFIATLDVPTGTGAIIFGHTLHAVPFVMIMALTRLRTMPGSLVDAARDLGADPVVAFLRVTLPYLKPALYGGMIFCALLSIDDFVRTFFLGGYRTTLPMLIFARLQGGMSPEINAMATLVLLTTAVVGLYAEQLTRKARTR</sequence>
<evidence type="ECO:0000313" key="2">
    <source>
        <dbReference type="Proteomes" id="UP001163223"/>
    </source>
</evidence>
<keyword evidence="2" id="KW-1185">Reference proteome</keyword>
<gene>
    <name evidence="1" type="ORF">OXU80_03715</name>
</gene>
<name>A0ACD4NR14_9HYPH</name>
<proteinExistence type="predicted"/>
<dbReference type="EMBL" id="CP113520">
    <property type="protein sequence ID" value="WAJ29355.1"/>
    <property type="molecule type" value="Genomic_DNA"/>
</dbReference>
<reference evidence="1" key="1">
    <citation type="submission" date="2022-11" db="EMBL/GenBank/DDBJ databases">
        <title>beta-Carotene-producing bacterium, Jeongeuplla avenae sp. nov., alleviates the salt stress of Arabidopsis seedlings.</title>
        <authorList>
            <person name="Jiang L."/>
            <person name="Lee J."/>
        </authorList>
    </citation>
    <scope>NUCLEOTIDE SEQUENCE</scope>
    <source>
        <strain evidence="1">DY_R2A_6</strain>
    </source>
</reference>
<accession>A0ACD4NR14</accession>